<feature type="region of interest" description="Disordered" evidence="1">
    <location>
        <begin position="243"/>
        <end position="265"/>
    </location>
</feature>
<protein>
    <submittedName>
        <fullName evidence="3">DUF4373 domain-containing protein</fullName>
    </submittedName>
</protein>
<reference evidence="3" key="2">
    <citation type="journal article" date="2021" name="Sci. Rep.">
        <title>The distribution of antibiotic resistance genes in chicken gut microbiota commensals.</title>
        <authorList>
            <person name="Juricova H."/>
            <person name="Matiasovicova J."/>
            <person name="Kubasova T."/>
            <person name="Cejkova D."/>
            <person name="Rychlik I."/>
        </authorList>
    </citation>
    <scope>NUCLEOTIDE SEQUENCE</scope>
    <source>
        <strain evidence="3">An582</strain>
    </source>
</reference>
<dbReference type="EMBL" id="JACJKS010000023">
    <property type="protein sequence ID" value="MBM6949326.1"/>
    <property type="molecule type" value="Genomic_DNA"/>
</dbReference>
<proteinExistence type="predicted"/>
<evidence type="ECO:0000259" key="2">
    <source>
        <dbReference type="Pfam" id="PF14297"/>
    </source>
</evidence>
<dbReference type="Pfam" id="PF14297">
    <property type="entry name" value="Lin1244_N"/>
    <property type="match status" value="1"/>
</dbReference>
<sequence length="285" mass="33044">MARPRKDGLDYFPLDVDLFDDDKIKILKARYGADGIVVYLYLLCRIYRHGYYMQVNEDFEYIISEDLKMSPDKVKQVLTFLLSRSLFDNILFQSDAVLTSAGIQRRFQLAVKERAKKNPIKTGRYWLLKKEETEPFIKCTLFGDYSGKNESYSGKNEDNSREKSLKESKVKKNIYIPFQSAELEQAFQTYLLVHSHNYGGMLPEQVQALREELEKLSSDDKERIAIVKKATAGGWKSFYPLKKRTKEPKKEKKNGFNNFEGRDYSGQMDDLTRALIEGGSNDINS</sequence>
<reference evidence="3" key="1">
    <citation type="submission" date="2020-08" db="EMBL/GenBank/DDBJ databases">
        <authorList>
            <person name="Cejkova D."/>
            <person name="Kubasova T."/>
            <person name="Jahodarova E."/>
            <person name="Rychlik I."/>
        </authorList>
    </citation>
    <scope>NUCLEOTIDE SEQUENCE</scope>
    <source>
        <strain evidence="3">An582</strain>
    </source>
</reference>
<evidence type="ECO:0000256" key="1">
    <source>
        <dbReference type="SAM" id="MobiDB-lite"/>
    </source>
</evidence>
<organism evidence="3 4">
    <name type="scientific">Mordavella massiliensis</name>
    <dbReference type="NCBI Taxonomy" id="1871024"/>
    <lineage>
        <taxon>Bacteria</taxon>
        <taxon>Bacillati</taxon>
        <taxon>Bacillota</taxon>
        <taxon>Clostridia</taxon>
        <taxon>Eubacteriales</taxon>
        <taxon>Clostridiaceae</taxon>
        <taxon>Mordavella</taxon>
    </lineage>
</organism>
<gene>
    <name evidence="3" type="ORF">H6A20_11825</name>
</gene>
<name>A0A938XD63_9CLOT</name>
<dbReference type="Proteomes" id="UP000705508">
    <property type="component" value="Unassembled WGS sequence"/>
</dbReference>
<evidence type="ECO:0000313" key="3">
    <source>
        <dbReference type="EMBL" id="MBM6949326.1"/>
    </source>
</evidence>
<evidence type="ECO:0000313" key="4">
    <source>
        <dbReference type="Proteomes" id="UP000705508"/>
    </source>
</evidence>
<comment type="caution">
    <text evidence="3">The sequence shown here is derived from an EMBL/GenBank/DDBJ whole genome shotgun (WGS) entry which is preliminary data.</text>
</comment>
<dbReference type="PANTHER" id="PTHR39196:SF1">
    <property type="entry name" value="PRIMOSOME, DNAD SUBUNIT"/>
    <property type="match status" value="1"/>
</dbReference>
<dbReference type="AlphaFoldDB" id="A0A938XD63"/>
<feature type="domain" description="Lin1244/Lin1753-like N-terminal" evidence="2">
    <location>
        <begin position="11"/>
        <end position="103"/>
    </location>
</feature>
<dbReference type="InterPro" id="IPR025400">
    <property type="entry name" value="Lin1244/Lin1753-like_N"/>
</dbReference>
<accession>A0A938XD63</accession>
<dbReference type="PANTHER" id="PTHR39196">
    <property type="entry name" value="PRIMOSOME, DNAD SUBUNIT"/>
    <property type="match status" value="1"/>
</dbReference>